<sequence length="428" mass="45470">MTQIPKGANIPVPAQALQVAVSWLTGAGVPDVDVSALLLDASGRVRGDADLVFYNHGTHPSGAVRHLGKSAPGAPGAATADWLWLDLARVEPEVERIVVAASADGGPFGRVPGLDVRVADPSGGPVAYFAIGDATTETAFVFGEFYRRTGGWKFRAVGQGYASGLAGLATDFGIVVEPPPAPIPGPGYVPPPAAPYQPPTAPYQQPAPYQPPAAPAQAPYQQPPAAPVPAPYQPPAAPAYDPFSSSFRPSTHQGRGKETVHCDPAIPPGWALLEIEAYNSISTTIESCDAYGRAEDFLLMAYEDDVHARTVALVPRDRPLALRVEADTPWTLRVLPLTHARRFDGHIEGHAHDLVIYEGPAGVLDFFHGGESNFTVHLHTPPEYPEYDEEDQDLLVNEIGDTRVSAPVPGPGLLRISGDGPWKCAVRR</sequence>
<accession>A0ABZ0LY39</accession>
<name>A0ABZ0LY39_9ACTN</name>
<proteinExistence type="inferred from homology"/>
<feature type="domain" description="TerD" evidence="3">
    <location>
        <begin position="3"/>
        <end position="172"/>
    </location>
</feature>
<keyword evidence="5" id="KW-1185">Reference proteome</keyword>
<dbReference type="PANTHER" id="PTHR32097">
    <property type="entry name" value="CAMP-BINDING PROTEIN 1-RELATED"/>
    <property type="match status" value="1"/>
</dbReference>
<dbReference type="Proteomes" id="UP001301731">
    <property type="component" value="Chromosome"/>
</dbReference>
<protein>
    <submittedName>
        <fullName evidence="4">TerD family protein</fullName>
    </submittedName>
</protein>
<evidence type="ECO:0000256" key="1">
    <source>
        <dbReference type="ARBA" id="ARBA00008775"/>
    </source>
</evidence>
<dbReference type="InterPro" id="IPR003325">
    <property type="entry name" value="TerD"/>
</dbReference>
<feature type="region of interest" description="Disordered" evidence="2">
    <location>
        <begin position="186"/>
        <end position="227"/>
    </location>
</feature>
<feature type="compositionally biased region" description="Pro residues" evidence="2">
    <location>
        <begin position="186"/>
        <end position="201"/>
    </location>
</feature>
<reference evidence="4 5" key="1">
    <citation type="submission" date="2023-10" db="EMBL/GenBank/DDBJ databases">
        <title>The genome sequence of Streptomyces sp. HUAS YS2.</title>
        <authorList>
            <person name="Mo P."/>
        </authorList>
    </citation>
    <scope>NUCLEOTIDE SEQUENCE [LARGE SCALE GENOMIC DNA]</scope>
    <source>
        <strain evidence="4 5">HUAS YS2</strain>
    </source>
</reference>
<dbReference type="Gene3D" id="2.60.60.30">
    <property type="entry name" value="sav2460 like domains"/>
    <property type="match status" value="1"/>
</dbReference>
<evidence type="ECO:0000256" key="2">
    <source>
        <dbReference type="SAM" id="MobiDB-lite"/>
    </source>
</evidence>
<dbReference type="Pfam" id="PF02342">
    <property type="entry name" value="TerD"/>
    <property type="match status" value="1"/>
</dbReference>
<dbReference type="InterPro" id="IPR051324">
    <property type="entry name" value="Stress/Tellurium_Resist"/>
</dbReference>
<evidence type="ECO:0000259" key="3">
    <source>
        <dbReference type="Pfam" id="PF02342"/>
    </source>
</evidence>
<dbReference type="EMBL" id="CP137573">
    <property type="protein sequence ID" value="WOX24349.1"/>
    <property type="molecule type" value="Genomic_DNA"/>
</dbReference>
<gene>
    <name evidence="4" type="ORF">R2D22_24405</name>
</gene>
<dbReference type="CDD" id="cd06974">
    <property type="entry name" value="TerD_like"/>
    <property type="match status" value="1"/>
</dbReference>
<dbReference type="RefSeq" id="WP_318106800.1">
    <property type="nucleotide sequence ID" value="NZ_CP137573.1"/>
</dbReference>
<dbReference type="PANTHER" id="PTHR32097:SF4">
    <property type="entry name" value="GENERAL STRESS PROTEIN 16U"/>
    <property type="match status" value="1"/>
</dbReference>
<evidence type="ECO:0000313" key="5">
    <source>
        <dbReference type="Proteomes" id="UP001301731"/>
    </source>
</evidence>
<comment type="similarity">
    <text evidence="1">Belongs to the CAPAB/TerDEXZ family.</text>
</comment>
<evidence type="ECO:0000313" key="4">
    <source>
        <dbReference type="EMBL" id="WOX24349.1"/>
    </source>
</evidence>
<organism evidence="4 5">
    <name type="scientific">Streptomyces solicathayae</name>
    <dbReference type="NCBI Taxonomy" id="3081768"/>
    <lineage>
        <taxon>Bacteria</taxon>
        <taxon>Bacillati</taxon>
        <taxon>Actinomycetota</taxon>
        <taxon>Actinomycetes</taxon>
        <taxon>Kitasatosporales</taxon>
        <taxon>Streptomycetaceae</taxon>
        <taxon>Streptomyces</taxon>
    </lineage>
</organism>